<protein>
    <submittedName>
        <fullName evidence="1">Uncharacterized protein</fullName>
    </submittedName>
</protein>
<reference evidence="1 2" key="1">
    <citation type="submission" date="2023-03" db="EMBL/GenBank/DDBJ databases">
        <title>Genome insight into feeding habits of ladybird beetles.</title>
        <authorList>
            <person name="Li H.-S."/>
            <person name="Huang Y.-H."/>
            <person name="Pang H."/>
        </authorList>
    </citation>
    <scope>NUCLEOTIDE SEQUENCE [LARGE SCALE GENOMIC DNA]</scope>
    <source>
        <strain evidence="1">SYSU_2023b</strain>
        <tissue evidence="1">Whole body</tissue>
    </source>
</reference>
<accession>A0AAW1VA98</accession>
<comment type="caution">
    <text evidence="1">The sequence shown here is derived from an EMBL/GenBank/DDBJ whole genome shotgun (WGS) entry which is preliminary data.</text>
</comment>
<keyword evidence="2" id="KW-1185">Reference proteome</keyword>
<evidence type="ECO:0000313" key="2">
    <source>
        <dbReference type="Proteomes" id="UP001431783"/>
    </source>
</evidence>
<evidence type="ECO:0000313" key="1">
    <source>
        <dbReference type="EMBL" id="KAK9889156.1"/>
    </source>
</evidence>
<dbReference type="AlphaFoldDB" id="A0AAW1VA98"/>
<proteinExistence type="predicted"/>
<dbReference type="EMBL" id="JARQZJ010000122">
    <property type="protein sequence ID" value="KAK9889156.1"/>
    <property type="molecule type" value="Genomic_DNA"/>
</dbReference>
<dbReference type="Proteomes" id="UP001431783">
    <property type="component" value="Unassembled WGS sequence"/>
</dbReference>
<name>A0AAW1VA98_9CUCU</name>
<gene>
    <name evidence="1" type="ORF">WA026_004430</name>
</gene>
<organism evidence="1 2">
    <name type="scientific">Henosepilachna vigintioctopunctata</name>
    <dbReference type="NCBI Taxonomy" id="420089"/>
    <lineage>
        <taxon>Eukaryota</taxon>
        <taxon>Metazoa</taxon>
        <taxon>Ecdysozoa</taxon>
        <taxon>Arthropoda</taxon>
        <taxon>Hexapoda</taxon>
        <taxon>Insecta</taxon>
        <taxon>Pterygota</taxon>
        <taxon>Neoptera</taxon>
        <taxon>Endopterygota</taxon>
        <taxon>Coleoptera</taxon>
        <taxon>Polyphaga</taxon>
        <taxon>Cucujiformia</taxon>
        <taxon>Coccinelloidea</taxon>
        <taxon>Coccinellidae</taxon>
        <taxon>Epilachninae</taxon>
        <taxon>Epilachnini</taxon>
        <taxon>Henosepilachna</taxon>
    </lineage>
</organism>
<sequence length="104" mass="11614">MKGTAKEHSFLDIGQKGVTVLMQTALKKFDMISAAALKSGDQLDGSSQTFSNLDFPVENAYQDESLDVEEMAKIKAKQTRLKCRKKVGTRKSEREAIKTDSEER</sequence>